<comment type="caution">
    <text evidence="1">The sequence shown here is derived from an EMBL/GenBank/DDBJ whole genome shotgun (WGS) entry which is preliminary data.</text>
</comment>
<proteinExistence type="predicted"/>
<gene>
    <name evidence="1" type="ORF">F7725_011261</name>
</gene>
<dbReference type="Proteomes" id="UP000518266">
    <property type="component" value="Unassembled WGS sequence"/>
</dbReference>
<reference evidence="1 2" key="1">
    <citation type="submission" date="2020-03" db="EMBL/GenBank/DDBJ databases">
        <title>Dissostichus mawsoni Genome sequencing and assembly.</title>
        <authorList>
            <person name="Park H."/>
        </authorList>
    </citation>
    <scope>NUCLEOTIDE SEQUENCE [LARGE SCALE GENOMIC DNA]</scope>
    <source>
        <strain evidence="1">DM0001</strain>
        <tissue evidence="1">Muscle</tissue>
    </source>
</reference>
<name>A0A7J5Z8W8_DISMA</name>
<organism evidence="1 2">
    <name type="scientific">Dissostichus mawsoni</name>
    <name type="common">Antarctic cod</name>
    <dbReference type="NCBI Taxonomy" id="36200"/>
    <lineage>
        <taxon>Eukaryota</taxon>
        <taxon>Metazoa</taxon>
        <taxon>Chordata</taxon>
        <taxon>Craniata</taxon>
        <taxon>Vertebrata</taxon>
        <taxon>Euteleostomi</taxon>
        <taxon>Actinopterygii</taxon>
        <taxon>Neopterygii</taxon>
        <taxon>Teleostei</taxon>
        <taxon>Neoteleostei</taxon>
        <taxon>Acanthomorphata</taxon>
        <taxon>Eupercaria</taxon>
        <taxon>Perciformes</taxon>
        <taxon>Notothenioidei</taxon>
        <taxon>Nototheniidae</taxon>
        <taxon>Dissostichus</taxon>
    </lineage>
</organism>
<evidence type="ECO:0000313" key="2">
    <source>
        <dbReference type="Proteomes" id="UP000518266"/>
    </source>
</evidence>
<evidence type="ECO:0000313" key="1">
    <source>
        <dbReference type="EMBL" id="KAF3858060.1"/>
    </source>
</evidence>
<keyword evidence="2" id="KW-1185">Reference proteome</keyword>
<dbReference type="EMBL" id="JAAKFY010000004">
    <property type="protein sequence ID" value="KAF3858060.1"/>
    <property type="molecule type" value="Genomic_DNA"/>
</dbReference>
<accession>A0A7J5Z8W8</accession>
<sequence>MYGVVFKYIHNLLIKKHQIMLVYFDRNQPMILNEDTIDQNAGFDLSDCKIQGTEHGTQSDFSFYNDLYNPSSNETDATVTSSDA</sequence>
<protein>
    <submittedName>
        <fullName evidence="1">Uncharacterized protein</fullName>
    </submittedName>
</protein>
<dbReference type="AlphaFoldDB" id="A0A7J5Z8W8"/>